<dbReference type="eggNOG" id="COG5651">
    <property type="taxonomic scope" value="Bacteria"/>
</dbReference>
<accession>C6WAQ9</accession>
<feature type="region of interest" description="Disordered" evidence="1">
    <location>
        <begin position="280"/>
        <end position="303"/>
    </location>
</feature>
<name>C6WAQ9_ACTMD</name>
<evidence type="ECO:0000313" key="3">
    <source>
        <dbReference type="Proteomes" id="UP000002213"/>
    </source>
</evidence>
<dbReference type="EMBL" id="CP001630">
    <property type="protein sequence ID" value="ACU37378.1"/>
    <property type="molecule type" value="Genomic_DNA"/>
</dbReference>
<feature type="region of interest" description="Disordered" evidence="1">
    <location>
        <begin position="318"/>
        <end position="383"/>
    </location>
</feature>
<dbReference type="AlphaFoldDB" id="C6WAQ9"/>
<organism evidence="2 3">
    <name type="scientific">Actinosynnema mirum (strain ATCC 29888 / DSM 43827 / JCM 3225 / NBRC 14064 / NCIMB 13271 / NRRL B-12336 / IMRU 3971 / 101)</name>
    <dbReference type="NCBI Taxonomy" id="446462"/>
    <lineage>
        <taxon>Bacteria</taxon>
        <taxon>Bacillati</taxon>
        <taxon>Actinomycetota</taxon>
        <taxon>Actinomycetes</taxon>
        <taxon>Pseudonocardiales</taxon>
        <taxon>Pseudonocardiaceae</taxon>
        <taxon>Actinosynnema</taxon>
    </lineage>
</organism>
<dbReference type="Proteomes" id="UP000002213">
    <property type="component" value="Chromosome"/>
</dbReference>
<feature type="compositionally biased region" description="Pro residues" evidence="1">
    <location>
        <begin position="286"/>
        <end position="298"/>
    </location>
</feature>
<dbReference type="Gene3D" id="1.20.1260.20">
    <property type="entry name" value="PPE superfamily"/>
    <property type="match status" value="1"/>
</dbReference>
<dbReference type="InterPro" id="IPR038332">
    <property type="entry name" value="PPE_sf"/>
</dbReference>
<dbReference type="HOGENOM" id="CLU_044708_0_0_11"/>
<evidence type="ECO:0008006" key="4">
    <source>
        <dbReference type="Google" id="ProtNLM"/>
    </source>
</evidence>
<keyword evidence="3" id="KW-1185">Reference proteome</keyword>
<dbReference type="OrthoDB" id="3681508at2"/>
<feature type="compositionally biased region" description="Pro residues" evidence="1">
    <location>
        <begin position="318"/>
        <end position="336"/>
    </location>
</feature>
<evidence type="ECO:0000256" key="1">
    <source>
        <dbReference type="SAM" id="MobiDB-lite"/>
    </source>
</evidence>
<gene>
    <name evidence="2" type="ordered locus">Amir_3484</name>
</gene>
<reference evidence="2 3" key="1">
    <citation type="journal article" date="2009" name="Stand. Genomic Sci.">
        <title>Complete genome sequence of Actinosynnema mirum type strain (101).</title>
        <authorList>
            <person name="Land M."/>
            <person name="Lapidus A."/>
            <person name="Mayilraj S."/>
            <person name="Chen F."/>
            <person name="Copeland A."/>
            <person name="Del Rio T.G."/>
            <person name="Nolan M."/>
            <person name="Lucas S."/>
            <person name="Tice H."/>
            <person name="Cheng J.F."/>
            <person name="Chertkov O."/>
            <person name="Bruce D."/>
            <person name="Goodwin L."/>
            <person name="Pitluck S."/>
            <person name="Rohde M."/>
            <person name="Goker M."/>
            <person name="Pati A."/>
            <person name="Ivanova N."/>
            <person name="Mavromatis K."/>
            <person name="Chen A."/>
            <person name="Palaniappan K."/>
            <person name="Hauser L."/>
            <person name="Chang Y.J."/>
            <person name="Jeffries C.C."/>
            <person name="Brettin T."/>
            <person name="Detter J.C."/>
            <person name="Han C."/>
            <person name="Chain P."/>
            <person name="Tindall B.J."/>
            <person name="Bristow J."/>
            <person name="Eisen J.A."/>
            <person name="Markowitz V."/>
            <person name="Hugenholtz P."/>
            <person name="Kyrpides N.C."/>
            <person name="Klenk H.P."/>
        </authorList>
    </citation>
    <scope>NUCLEOTIDE SEQUENCE [LARGE SCALE GENOMIC DNA]</scope>
    <source>
        <strain evidence="3">ATCC 29888 / DSM 43827 / JCM 3225 / NBRC 14064 / NCIMB 13271 / NRRL B-12336 / IMRU 3971 / 101</strain>
    </source>
</reference>
<evidence type="ECO:0000313" key="2">
    <source>
        <dbReference type="EMBL" id="ACU37378.1"/>
    </source>
</evidence>
<protein>
    <recommendedName>
        <fullName evidence="4">PPE family domain-containing protein</fullName>
    </recommendedName>
</protein>
<sequence length="383" mass="38277">MIDDSFAAAVRELDASSRSAVDALRAALTGSGGGGGGTGGPPLPERASFEATNWAAYSHEELHRMLRERADIGVVGEIAAEWKRHAEALTGHADAVRGQRGALAEHWRGDVAERAAERIGELAELIGAIGARAGLVGRAAQESADALALAKRTMPPPPGGTPWDVAAGDVAASSGVVFAVGAVAAGGTSMFGAAAMAGAGRALAEEVMRGYEASLHGSDALITPPVRPTTTLVGADRVAVEATGATGAAGSSSPSGCVPAGHAGTTAASAAVGVPWSRLLHADVPSPHPGSGPAPTAPPGSGAAAALRAVINQLLVPPRPVAQPTPPGTPPLPTPPQSTAGAEARTHKRRQPDAATDLFDDDRPATRAVIGDTRWDAAQGRQA</sequence>
<proteinExistence type="predicted"/>
<dbReference type="KEGG" id="ami:Amir_3484"/>
<dbReference type="STRING" id="446462.Amir_3484"/>
<dbReference type="RefSeq" id="WP_015802266.1">
    <property type="nucleotide sequence ID" value="NC_013093.1"/>
</dbReference>